<accession>A0A1I3A5G7</accession>
<dbReference type="EMBL" id="SOFE01000023">
    <property type="protein sequence ID" value="TFB82645.1"/>
    <property type="molecule type" value="Genomic_DNA"/>
</dbReference>
<evidence type="ECO:0000313" key="3">
    <source>
        <dbReference type="Proteomes" id="UP000199681"/>
    </source>
</evidence>
<dbReference type="RefSeq" id="WP_092449158.1">
    <property type="nucleotide sequence ID" value="NZ_BKAC01000004.1"/>
</dbReference>
<evidence type="ECO:0000313" key="1">
    <source>
        <dbReference type="EMBL" id="SFH45248.1"/>
    </source>
</evidence>
<evidence type="ECO:0000313" key="4">
    <source>
        <dbReference type="Proteomes" id="UP000297963"/>
    </source>
</evidence>
<gene>
    <name evidence="2" type="ORF">E3O11_12165</name>
    <name evidence="1" type="ORF">SAMN05216274_105204</name>
</gene>
<evidence type="ECO:0000313" key="2">
    <source>
        <dbReference type="EMBL" id="TFB82645.1"/>
    </source>
</evidence>
<dbReference type="EMBL" id="FOPW01000005">
    <property type="protein sequence ID" value="SFH45248.1"/>
    <property type="molecule type" value="Genomic_DNA"/>
</dbReference>
<sequence>MPSMRKPLARVSLCLHSFRDAVEALYLSERSSEADVQAMRASFGTWNGRDVDGATWVDRVRSGDRLGQTAS</sequence>
<reference evidence="1 3" key="1">
    <citation type="submission" date="2016-10" db="EMBL/GenBank/DDBJ databases">
        <authorList>
            <person name="Varghese N."/>
            <person name="Submissions S."/>
        </authorList>
    </citation>
    <scope>NUCLEOTIDE SEQUENCE [LARGE SCALE GENOMIC DNA]</scope>
    <source>
        <strain evidence="1 3">GMCC 1.11211</strain>
    </source>
</reference>
<name>A0A1I3A5G7_9MICO</name>
<organism evidence="2 4">
    <name type="scientific">Cryobacterium levicorallinum</name>
    <dbReference type="NCBI Taxonomy" id="995038"/>
    <lineage>
        <taxon>Bacteria</taxon>
        <taxon>Bacillati</taxon>
        <taxon>Actinomycetota</taxon>
        <taxon>Actinomycetes</taxon>
        <taxon>Micrococcales</taxon>
        <taxon>Microbacteriaceae</taxon>
        <taxon>Cryobacterium</taxon>
    </lineage>
</organism>
<reference evidence="2 4" key="2">
    <citation type="submission" date="2019-03" db="EMBL/GenBank/DDBJ databases">
        <title>Genomics of glacier-inhabiting Cryobacterium strains.</title>
        <authorList>
            <person name="Liu Q."/>
            <person name="Xin Y.-H."/>
        </authorList>
    </citation>
    <scope>NUCLEOTIDE SEQUENCE [LARGE SCALE GENOMIC DNA]</scope>
    <source>
        <strain evidence="2 4">Hh34</strain>
    </source>
</reference>
<dbReference type="Proteomes" id="UP000199681">
    <property type="component" value="Unassembled WGS sequence"/>
</dbReference>
<proteinExistence type="predicted"/>
<protein>
    <submittedName>
        <fullName evidence="2">Uncharacterized protein</fullName>
    </submittedName>
</protein>
<keyword evidence="3" id="KW-1185">Reference proteome</keyword>
<dbReference type="AlphaFoldDB" id="A0A1I3A5G7"/>
<comment type="caution">
    <text evidence="2">The sequence shown here is derived from an EMBL/GenBank/DDBJ whole genome shotgun (WGS) entry which is preliminary data.</text>
</comment>
<dbReference type="Proteomes" id="UP000297963">
    <property type="component" value="Unassembled WGS sequence"/>
</dbReference>